<feature type="transmembrane region" description="Helical" evidence="1">
    <location>
        <begin position="6"/>
        <end position="24"/>
    </location>
</feature>
<keyword evidence="1" id="KW-1133">Transmembrane helix</keyword>
<accession>A0A290QAG6</accession>
<evidence type="ECO:0000313" key="2">
    <source>
        <dbReference type="EMBL" id="ATC65659.1"/>
    </source>
</evidence>
<dbReference type="OrthoDB" id="2376202at2"/>
<name>A0A290QAG6_9BACT</name>
<protein>
    <submittedName>
        <fullName evidence="2">Signal peptidase I</fullName>
    </submittedName>
</protein>
<dbReference type="EMBL" id="CP023344">
    <property type="protein sequence ID" value="ATC65659.1"/>
    <property type="molecule type" value="Genomic_DNA"/>
</dbReference>
<dbReference type="RefSeq" id="WP_096057288.1">
    <property type="nucleotide sequence ID" value="NZ_CP023344.1"/>
</dbReference>
<gene>
    <name evidence="2" type="ORF">CMV30_17855</name>
</gene>
<organism evidence="2 3">
    <name type="scientific">Nibricoccus aquaticus</name>
    <dbReference type="NCBI Taxonomy" id="2576891"/>
    <lineage>
        <taxon>Bacteria</taxon>
        <taxon>Pseudomonadati</taxon>
        <taxon>Verrucomicrobiota</taxon>
        <taxon>Opitutia</taxon>
        <taxon>Opitutales</taxon>
        <taxon>Opitutaceae</taxon>
        <taxon>Nibricoccus</taxon>
    </lineage>
</organism>
<feature type="transmembrane region" description="Helical" evidence="1">
    <location>
        <begin position="83"/>
        <end position="103"/>
    </location>
</feature>
<keyword evidence="3" id="KW-1185">Reference proteome</keyword>
<dbReference type="Pfam" id="PF18936">
    <property type="entry name" value="DUF5684"/>
    <property type="match status" value="1"/>
</dbReference>
<keyword evidence="1" id="KW-0472">Membrane</keyword>
<feature type="transmembrane region" description="Helical" evidence="1">
    <location>
        <begin position="54"/>
        <end position="76"/>
    </location>
</feature>
<evidence type="ECO:0000313" key="3">
    <source>
        <dbReference type="Proteomes" id="UP000217265"/>
    </source>
</evidence>
<dbReference type="InterPro" id="IPR043739">
    <property type="entry name" value="DUF5684"/>
</dbReference>
<dbReference type="AlphaFoldDB" id="A0A290QAG6"/>
<evidence type="ECO:0000256" key="1">
    <source>
        <dbReference type="SAM" id="Phobius"/>
    </source>
</evidence>
<reference evidence="2 3" key="1">
    <citation type="submission" date="2017-09" db="EMBL/GenBank/DDBJ databases">
        <title>Complete genome sequence of Verrucomicrobial strain HZ-65, isolated from freshwater.</title>
        <authorList>
            <person name="Choi A."/>
        </authorList>
    </citation>
    <scope>NUCLEOTIDE SEQUENCE [LARGE SCALE GENOMIC DNA]</scope>
    <source>
        <strain evidence="2 3">HZ-65</strain>
    </source>
</reference>
<keyword evidence="1" id="KW-0812">Transmembrane</keyword>
<dbReference type="Proteomes" id="UP000217265">
    <property type="component" value="Chromosome"/>
</dbReference>
<proteinExistence type="predicted"/>
<sequence length="114" mass="12132">MGAVIGLLYLAIIVLVIAGFWKVFVKAGHPGWAAIVPIYNVYILLKIAGKPGWWLLLFFIPIVSLVIAILVSIDVAKAFGKGAGFGVGLALLGFVFYPILGFGDAEYQSAPPLN</sequence>
<dbReference type="KEGG" id="vbh:CMV30_17855"/>